<sequence length="64" mass="7090">MSFDSETAHLIDRVQTKAFYRVKLVGSGYGGTLGCCKGAQKTDKLEALKLEEEIGRPFHGFLKL</sequence>
<keyword evidence="1" id="KW-1185">Reference proteome</keyword>
<evidence type="ECO:0000313" key="2">
    <source>
        <dbReference type="WBParaSite" id="nRc.2.0.1.t13165-RA"/>
    </source>
</evidence>
<proteinExistence type="predicted"/>
<dbReference type="Proteomes" id="UP000887565">
    <property type="component" value="Unplaced"/>
</dbReference>
<evidence type="ECO:0000313" key="1">
    <source>
        <dbReference type="Proteomes" id="UP000887565"/>
    </source>
</evidence>
<name>A0A915IGC0_ROMCU</name>
<accession>A0A915IGC0</accession>
<dbReference type="AlphaFoldDB" id="A0A915IGC0"/>
<organism evidence="1 2">
    <name type="scientific">Romanomermis culicivorax</name>
    <name type="common">Nematode worm</name>
    <dbReference type="NCBI Taxonomy" id="13658"/>
    <lineage>
        <taxon>Eukaryota</taxon>
        <taxon>Metazoa</taxon>
        <taxon>Ecdysozoa</taxon>
        <taxon>Nematoda</taxon>
        <taxon>Enoplea</taxon>
        <taxon>Dorylaimia</taxon>
        <taxon>Mermithida</taxon>
        <taxon>Mermithoidea</taxon>
        <taxon>Mermithidae</taxon>
        <taxon>Romanomermis</taxon>
    </lineage>
</organism>
<reference evidence="2" key="1">
    <citation type="submission" date="2022-11" db="UniProtKB">
        <authorList>
            <consortium name="WormBaseParasite"/>
        </authorList>
    </citation>
    <scope>IDENTIFICATION</scope>
</reference>
<dbReference type="WBParaSite" id="nRc.2.0.1.t13165-RA">
    <property type="protein sequence ID" value="nRc.2.0.1.t13165-RA"/>
    <property type="gene ID" value="nRc.2.0.1.g13165"/>
</dbReference>
<protein>
    <submittedName>
        <fullName evidence="2">Uncharacterized protein</fullName>
    </submittedName>
</protein>